<keyword evidence="1" id="KW-0805">Transcription regulation</keyword>
<keyword evidence="3" id="KW-0804">Transcription</keyword>
<dbReference type="GO" id="GO:0003700">
    <property type="term" value="F:DNA-binding transcription factor activity"/>
    <property type="evidence" value="ECO:0007669"/>
    <property type="project" value="InterPro"/>
</dbReference>
<sequence>MLLSRNYPPSDALAPYIRRHYVFQAELPPDFLLIDKLVSETSFIRVLIRGEWQAETMPDNWGSAGPVPLFGSNGKPLRVRVRGPFTVTGVAIRPSGWRALFGCSACDYADRMVPLSDAWGKRDADDFHQAVLDGADDAAIVAGTEAVLLRRIAVSEYAPDAQMRRFEDIARHDSTIRVHDAAEELGLSVRQMERQCRAAFGHTPKSVLRRSRFLDMATAMRGFSDFTAEDLAALRYFDQSHLNREFRRFFGITPGAFQTAQTPLFTAGLKLRADGLT</sequence>
<gene>
    <name evidence="5" type="ORF">DI623_06730</name>
</gene>
<feature type="domain" description="HTH araC/xylS-type" evidence="4">
    <location>
        <begin position="160"/>
        <end position="260"/>
    </location>
</feature>
<evidence type="ECO:0000256" key="3">
    <source>
        <dbReference type="ARBA" id="ARBA00023163"/>
    </source>
</evidence>
<dbReference type="EMBL" id="QFNN01000028">
    <property type="protein sequence ID" value="PZO90434.1"/>
    <property type="molecule type" value="Genomic_DNA"/>
</dbReference>
<evidence type="ECO:0000256" key="2">
    <source>
        <dbReference type="ARBA" id="ARBA00023125"/>
    </source>
</evidence>
<dbReference type="GO" id="GO:0043565">
    <property type="term" value="F:sequence-specific DNA binding"/>
    <property type="evidence" value="ECO:0007669"/>
    <property type="project" value="InterPro"/>
</dbReference>
<comment type="caution">
    <text evidence="5">The sequence shown here is derived from an EMBL/GenBank/DDBJ whole genome shotgun (WGS) entry which is preliminary data.</text>
</comment>
<dbReference type="Pfam" id="PF12833">
    <property type="entry name" value="HTH_18"/>
    <property type="match status" value="1"/>
</dbReference>
<dbReference type="Proteomes" id="UP000249066">
    <property type="component" value="Unassembled WGS sequence"/>
</dbReference>
<evidence type="ECO:0000313" key="6">
    <source>
        <dbReference type="Proteomes" id="UP000249066"/>
    </source>
</evidence>
<dbReference type="PANTHER" id="PTHR46796">
    <property type="entry name" value="HTH-TYPE TRANSCRIPTIONAL ACTIVATOR RHAS-RELATED"/>
    <property type="match status" value="1"/>
</dbReference>
<evidence type="ECO:0000313" key="5">
    <source>
        <dbReference type="EMBL" id="PZO90434.1"/>
    </source>
</evidence>
<dbReference type="AlphaFoldDB" id="A0A2W5A7E4"/>
<dbReference type="SMART" id="SM00342">
    <property type="entry name" value="HTH_ARAC"/>
    <property type="match status" value="1"/>
</dbReference>
<evidence type="ECO:0000256" key="1">
    <source>
        <dbReference type="ARBA" id="ARBA00023015"/>
    </source>
</evidence>
<proteinExistence type="predicted"/>
<dbReference type="InterPro" id="IPR018060">
    <property type="entry name" value="HTH_AraC"/>
</dbReference>
<dbReference type="Gene3D" id="1.10.10.60">
    <property type="entry name" value="Homeodomain-like"/>
    <property type="match status" value="1"/>
</dbReference>
<reference evidence="5 6" key="1">
    <citation type="submission" date="2017-08" db="EMBL/GenBank/DDBJ databases">
        <title>Infants hospitalized years apart are colonized by the same room-sourced microbial strains.</title>
        <authorList>
            <person name="Brooks B."/>
            <person name="Olm M.R."/>
            <person name="Firek B.A."/>
            <person name="Baker R."/>
            <person name="Thomas B.C."/>
            <person name="Morowitz M.J."/>
            <person name="Banfield J.F."/>
        </authorList>
    </citation>
    <scope>NUCLEOTIDE SEQUENCE [LARGE SCALE GENOMIC DNA]</scope>
    <source>
        <strain evidence="5">S2_018_000_R2_101</strain>
    </source>
</reference>
<dbReference type="Pfam" id="PF20240">
    <property type="entry name" value="DUF6597"/>
    <property type="match status" value="1"/>
</dbReference>
<dbReference type="InterPro" id="IPR050204">
    <property type="entry name" value="AraC_XylS_family_regulators"/>
</dbReference>
<protein>
    <recommendedName>
        <fullName evidence="4">HTH araC/xylS-type domain-containing protein</fullName>
    </recommendedName>
</protein>
<name>A0A2W5A7E4_9SPHN</name>
<evidence type="ECO:0000259" key="4">
    <source>
        <dbReference type="PROSITE" id="PS01124"/>
    </source>
</evidence>
<dbReference type="InterPro" id="IPR046532">
    <property type="entry name" value="DUF6597"/>
</dbReference>
<accession>A0A2W5A7E4</accession>
<dbReference type="PROSITE" id="PS01124">
    <property type="entry name" value="HTH_ARAC_FAMILY_2"/>
    <property type="match status" value="1"/>
</dbReference>
<keyword evidence="2" id="KW-0238">DNA-binding</keyword>
<organism evidence="5 6">
    <name type="scientific">Sphingomonas sanxanigenens</name>
    <dbReference type="NCBI Taxonomy" id="397260"/>
    <lineage>
        <taxon>Bacteria</taxon>
        <taxon>Pseudomonadati</taxon>
        <taxon>Pseudomonadota</taxon>
        <taxon>Alphaproteobacteria</taxon>
        <taxon>Sphingomonadales</taxon>
        <taxon>Sphingomonadaceae</taxon>
        <taxon>Sphingomonas</taxon>
    </lineage>
</organism>